<comment type="caution">
    <text evidence="1">The sequence shown here is derived from an EMBL/GenBank/DDBJ whole genome shotgun (WGS) entry which is preliminary data.</text>
</comment>
<dbReference type="SUPFAM" id="SSF53448">
    <property type="entry name" value="Nucleotide-diphospho-sugar transferases"/>
    <property type="match status" value="1"/>
</dbReference>
<reference evidence="2" key="1">
    <citation type="submission" date="2017-12" db="EMBL/GenBank/DDBJ databases">
        <authorList>
            <person name="Yu X.-Y."/>
        </authorList>
    </citation>
    <scope>NUCLEOTIDE SEQUENCE [LARGE SCALE GENOMIC DNA]</scope>
    <source>
        <strain evidence="2">ZYSR67-Z</strain>
    </source>
</reference>
<evidence type="ECO:0000313" key="2">
    <source>
        <dbReference type="Proteomes" id="UP000242861"/>
    </source>
</evidence>
<organism evidence="1 2">
    <name type="scientific">Pseudomonas fluvialis</name>
    <dbReference type="NCBI Taxonomy" id="1793966"/>
    <lineage>
        <taxon>Bacteria</taxon>
        <taxon>Pseudomonadati</taxon>
        <taxon>Pseudomonadota</taxon>
        <taxon>Gammaproteobacteria</taxon>
        <taxon>Pseudomonadales</taxon>
        <taxon>Pseudomonadaceae</taxon>
        <taxon>Pseudomonas</taxon>
    </lineage>
</organism>
<dbReference type="Gene3D" id="3.90.550.10">
    <property type="entry name" value="Spore Coat Polysaccharide Biosynthesis Protein SpsA, Chain A"/>
    <property type="match status" value="1"/>
</dbReference>
<evidence type="ECO:0000313" key="1">
    <source>
        <dbReference type="EMBL" id="PKF71168.1"/>
    </source>
</evidence>
<name>A0A2I0CPT7_9PSED</name>
<accession>A0A2I0CPT7</accession>
<dbReference type="InterPro" id="IPR029044">
    <property type="entry name" value="Nucleotide-diphossugar_trans"/>
</dbReference>
<sequence>MKEGFDIPVALILFKRKEKPLLVLGQIAKVKPKKLYLLSDGGRTPEEMLQVEECRRAIESAIDWDCEVVKRYAESNIGVYENIAGGAKWVFEREEFAIFLEDDNFPDLSFFEFCEILLRKYKDNSRILWVCGTNYLGEYKPVDGSSYVFTRCMLPCGWASWSHKFLSLYDGCISKLNDSDALKNVRGSYLSNKLFHQELMNWKEEKYRIVKNGKPSSWDFQMSFAVRANGVFGISPEFNLIKNIGVDEFSAHGGVSLELEMTRRFCEINTSSIKFPLRHPKNLEIDPFFERKTENIMTYPFRQRTKRYVAALIKRFLNMDVDESLTSRFKLK</sequence>
<gene>
    <name evidence="1" type="ORF">CW360_09410</name>
</gene>
<dbReference type="EMBL" id="PIYS01000016">
    <property type="protein sequence ID" value="PKF71168.1"/>
    <property type="molecule type" value="Genomic_DNA"/>
</dbReference>
<dbReference type="Proteomes" id="UP000242861">
    <property type="component" value="Unassembled WGS sequence"/>
</dbReference>
<dbReference type="AlphaFoldDB" id="A0A2I0CPT7"/>
<protein>
    <submittedName>
        <fullName evidence="1">Hemolytic protein HlpA</fullName>
    </submittedName>
</protein>
<proteinExistence type="predicted"/>